<dbReference type="STRING" id="106549.A0A540KRT2"/>
<proteinExistence type="predicted"/>
<comment type="caution">
    <text evidence="2">The sequence shown here is derived from an EMBL/GenBank/DDBJ whole genome shotgun (WGS) entry which is preliminary data.</text>
</comment>
<dbReference type="Proteomes" id="UP000315295">
    <property type="component" value="Unassembled WGS sequence"/>
</dbReference>
<organism evidence="2 3">
    <name type="scientific">Malus baccata</name>
    <name type="common">Siberian crab apple</name>
    <name type="synonym">Pyrus baccata</name>
    <dbReference type="NCBI Taxonomy" id="106549"/>
    <lineage>
        <taxon>Eukaryota</taxon>
        <taxon>Viridiplantae</taxon>
        <taxon>Streptophyta</taxon>
        <taxon>Embryophyta</taxon>
        <taxon>Tracheophyta</taxon>
        <taxon>Spermatophyta</taxon>
        <taxon>Magnoliopsida</taxon>
        <taxon>eudicotyledons</taxon>
        <taxon>Gunneridae</taxon>
        <taxon>Pentapetalae</taxon>
        <taxon>rosids</taxon>
        <taxon>fabids</taxon>
        <taxon>Rosales</taxon>
        <taxon>Rosaceae</taxon>
        <taxon>Amygdaloideae</taxon>
        <taxon>Maleae</taxon>
        <taxon>Malus</taxon>
    </lineage>
</organism>
<evidence type="ECO:0000256" key="1">
    <source>
        <dbReference type="SAM" id="MobiDB-lite"/>
    </source>
</evidence>
<accession>A0A540KRT2</accession>
<keyword evidence="3" id="KW-1185">Reference proteome</keyword>
<sequence length="168" mass="18664">MSAISDPSYPRISCYHVADMLHDIEEDIDLESIGHGGSRSRCCFCIPSSWSRMRTSQNDDRWWSRGIKALYKLREWSEIVAGPKWKTFIRRFNRSRSGGGSSGGGGGGRHGKFQYDPLSYALNFDEGPVDEDDEAGGFRDFSARFASIPQPAQSEGPPESGKEVSVYG</sequence>
<gene>
    <name evidence="2" type="ORF">C1H46_037583</name>
</gene>
<name>A0A540KRT2_MALBA</name>
<dbReference type="PANTHER" id="PTHR47076">
    <property type="entry name" value="NHL DOMAIN PROTEIN"/>
    <property type="match status" value="1"/>
</dbReference>
<evidence type="ECO:0000313" key="2">
    <source>
        <dbReference type="EMBL" id="TQD76877.1"/>
    </source>
</evidence>
<evidence type="ECO:0000313" key="3">
    <source>
        <dbReference type="Proteomes" id="UP000315295"/>
    </source>
</evidence>
<dbReference type="PANTHER" id="PTHR47076:SF9">
    <property type="entry name" value="NHL DOMAIN PROTEIN"/>
    <property type="match status" value="1"/>
</dbReference>
<feature type="region of interest" description="Disordered" evidence="1">
    <location>
        <begin position="124"/>
        <end position="168"/>
    </location>
</feature>
<protein>
    <submittedName>
        <fullName evidence="2">Uncharacterized protein</fullName>
    </submittedName>
</protein>
<dbReference type="AlphaFoldDB" id="A0A540KRT2"/>
<dbReference type="EMBL" id="VIEB01001006">
    <property type="protein sequence ID" value="TQD76877.1"/>
    <property type="molecule type" value="Genomic_DNA"/>
</dbReference>
<reference evidence="2 3" key="1">
    <citation type="journal article" date="2019" name="G3 (Bethesda)">
        <title>Sequencing of a Wild Apple (Malus baccata) Genome Unravels the Differences Between Cultivated and Wild Apple Species Regarding Disease Resistance and Cold Tolerance.</title>
        <authorList>
            <person name="Chen X."/>
        </authorList>
    </citation>
    <scope>NUCLEOTIDE SEQUENCE [LARGE SCALE GENOMIC DNA]</scope>
    <source>
        <strain evidence="3">cv. Shandingzi</strain>
        <tissue evidence="2">Leaves</tissue>
    </source>
</reference>